<evidence type="ECO:0000256" key="11">
    <source>
        <dbReference type="HAMAP-Rule" id="MF_01393"/>
    </source>
</evidence>
<evidence type="ECO:0000256" key="5">
    <source>
        <dbReference type="ARBA" id="ARBA00022692"/>
    </source>
</evidence>
<evidence type="ECO:0000256" key="7">
    <source>
        <dbReference type="ARBA" id="ARBA00022989"/>
    </source>
</evidence>
<keyword evidence="14" id="KW-1185">Reference proteome</keyword>
<feature type="chain" id="PRO_5036973495" description="ATP synthase subunit a" evidence="12">
    <location>
        <begin position="24"/>
        <end position="281"/>
    </location>
</feature>
<dbReference type="HAMAP" id="MF_01393">
    <property type="entry name" value="ATP_synth_a_bact"/>
    <property type="match status" value="1"/>
</dbReference>
<dbReference type="PANTHER" id="PTHR42823">
    <property type="entry name" value="ATP SYNTHASE SUBUNIT A, CHLOROPLASTIC"/>
    <property type="match status" value="1"/>
</dbReference>
<evidence type="ECO:0000256" key="3">
    <source>
        <dbReference type="ARBA" id="ARBA00022448"/>
    </source>
</evidence>
<evidence type="ECO:0000256" key="2">
    <source>
        <dbReference type="ARBA" id="ARBA00006810"/>
    </source>
</evidence>
<dbReference type="InterPro" id="IPR045082">
    <property type="entry name" value="ATP_syn_F0_a_bact/chloroplast"/>
</dbReference>
<dbReference type="PROSITE" id="PS00449">
    <property type="entry name" value="ATPASE_A"/>
    <property type="match status" value="1"/>
</dbReference>
<comment type="similarity">
    <text evidence="2 11">Belongs to the ATPase A chain family.</text>
</comment>
<keyword evidence="8 11" id="KW-0406">Ion transport</keyword>
<keyword evidence="4 11" id="KW-0138">CF(0)</keyword>
<feature type="signal peptide" evidence="12">
    <location>
        <begin position="1"/>
        <end position="23"/>
    </location>
</feature>
<dbReference type="GO" id="GO:0045259">
    <property type="term" value="C:proton-transporting ATP synthase complex"/>
    <property type="evidence" value="ECO:0007669"/>
    <property type="project" value="UniProtKB-KW"/>
</dbReference>
<protein>
    <recommendedName>
        <fullName evidence="11">ATP synthase subunit a</fullName>
    </recommendedName>
    <alternativeName>
        <fullName evidence="11">ATP synthase F0 sector subunit a</fullName>
    </alternativeName>
    <alternativeName>
        <fullName evidence="11">F-ATPase subunit 6</fullName>
    </alternativeName>
</protein>
<organism evidence="13 14">
    <name type="scientific">Pelagicoccus enzymogenes</name>
    <dbReference type="NCBI Taxonomy" id="2773457"/>
    <lineage>
        <taxon>Bacteria</taxon>
        <taxon>Pseudomonadati</taxon>
        <taxon>Verrucomicrobiota</taxon>
        <taxon>Opitutia</taxon>
        <taxon>Puniceicoccales</taxon>
        <taxon>Pelagicoccaceae</taxon>
        <taxon>Pelagicoccus</taxon>
    </lineage>
</organism>
<dbReference type="CDD" id="cd00310">
    <property type="entry name" value="ATP-synt_Fo_a_6"/>
    <property type="match status" value="1"/>
</dbReference>
<reference evidence="13" key="1">
    <citation type="submission" date="2020-09" db="EMBL/GenBank/DDBJ databases">
        <title>Pelagicoccus enzymogenes sp. nov. with an EPS production, isolated from marine sediment.</title>
        <authorList>
            <person name="Feng X."/>
        </authorList>
    </citation>
    <scope>NUCLEOTIDE SEQUENCE</scope>
    <source>
        <strain evidence="13">NFK12</strain>
    </source>
</reference>
<keyword evidence="12" id="KW-0732">Signal</keyword>
<dbReference type="PANTHER" id="PTHR42823:SF3">
    <property type="entry name" value="ATP SYNTHASE SUBUNIT A, CHLOROPLASTIC"/>
    <property type="match status" value="1"/>
</dbReference>
<dbReference type="GO" id="GO:0046933">
    <property type="term" value="F:proton-transporting ATP synthase activity, rotational mechanism"/>
    <property type="evidence" value="ECO:0007669"/>
    <property type="project" value="UniProtKB-UniRule"/>
</dbReference>
<evidence type="ECO:0000256" key="8">
    <source>
        <dbReference type="ARBA" id="ARBA00023065"/>
    </source>
</evidence>
<comment type="caution">
    <text evidence="13">The sequence shown here is derived from an EMBL/GenBank/DDBJ whole genome shotgun (WGS) entry which is preliminary data.</text>
</comment>
<feature type="transmembrane region" description="Helical" evidence="11">
    <location>
        <begin position="195"/>
        <end position="216"/>
    </location>
</feature>
<dbReference type="AlphaFoldDB" id="A0A927IGB1"/>
<dbReference type="GO" id="GO:0005886">
    <property type="term" value="C:plasma membrane"/>
    <property type="evidence" value="ECO:0007669"/>
    <property type="project" value="UniProtKB-SubCell"/>
</dbReference>
<evidence type="ECO:0000256" key="4">
    <source>
        <dbReference type="ARBA" id="ARBA00022547"/>
    </source>
</evidence>
<evidence type="ECO:0000313" key="13">
    <source>
        <dbReference type="EMBL" id="MBD5781002.1"/>
    </source>
</evidence>
<keyword evidence="11" id="KW-1003">Cell membrane</keyword>
<keyword evidence="9 11" id="KW-0472">Membrane</keyword>
<sequence>MAGKKTLLLSSLALLLPVADASAAVSPAANELFNVFGLPVTNSMVTSWVISILLIIGIRMMVGRPKMVPSKGQALVESLLCFVRDTTSPIVGKKAFRMTLPVILGLFFYILIQNWSGLLPGVGSVGMGYAGEDGHFHVTEPWIRPANADWNGTIALAAVTMIAWLFIVLKSDGPAVLIKDLFGNKADKKEVGKTMWMALWPIFLIVGVIEVVSILIRPLTLSVRLFGNIYGGESLLHQTGFIFPFYFLELIVGFVQPLVFILLFSVYVGLICNHGDGEEHH</sequence>
<evidence type="ECO:0000313" key="14">
    <source>
        <dbReference type="Proteomes" id="UP000622317"/>
    </source>
</evidence>
<evidence type="ECO:0000256" key="12">
    <source>
        <dbReference type="SAM" id="SignalP"/>
    </source>
</evidence>
<feature type="transmembrane region" description="Helical" evidence="11">
    <location>
        <begin position="45"/>
        <end position="62"/>
    </location>
</feature>
<keyword evidence="10 11" id="KW-0066">ATP synthesis</keyword>
<feature type="transmembrane region" description="Helical" evidence="11">
    <location>
        <begin position="150"/>
        <end position="169"/>
    </location>
</feature>
<name>A0A927IGB1_9BACT</name>
<dbReference type="RefSeq" id="WP_191618106.1">
    <property type="nucleotide sequence ID" value="NZ_JACYFG010000038.1"/>
</dbReference>
<dbReference type="InterPro" id="IPR035908">
    <property type="entry name" value="F0_ATP_A_sf"/>
</dbReference>
<keyword evidence="3 11" id="KW-0813">Transport</keyword>
<feature type="transmembrane region" description="Helical" evidence="11">
    <location>
        <begin position="245"/>
        <end position="272"/>
    </location>
</feature>
<evidence type="ECO:0000256" key="10">
    <source>
        <dbReference type="ARBA" id="ARBA00023310"/>
    </source>
</evidence>
<comment type="subcellular location">
    <subcellularLocation>
        <location evidence="11">Cell membrane</location>
        <topology evidence="11">Multi-pass membrane protein</topology>
    </subcellularLocation>
    <subcellularLocation>
        <location evidence="1">Membrane</location>
        <topology evidence="1">Multi-pass membrane protein</topology>
    </subcellularLocation>
</comment>
<evidence type="ECO:0000256" key="1">
    <source>
        <dbReference type="ARBA" id="ARBA00004141"/>
    </source>
</evidence>
<keyword evidence="7 11" id="KW-1133">Transmembrane helix</keyword>
<dbReference type="SUPFAM" id="SSF81336">
    <property type="entry name" value="F1F0 ATP synthase subunit A"/>
    <property type="match status" value="1"/>
</dbReference>
<dbReference type="EMBL" id="JACYFG010000038">
    <property type="protein sequence ID" value="MBD5781002.1"/>
    <property type="molecule type" value="Genomic_DNA"/>
</dbReference>
<keyword evidence="6 11" id="KW-0375">Hydrogen ion transport</keyword>
<feature type="transmembrane region" description="Helical" evidence="11">
    <location>
        <begin position="95"/>
        <end position="112"/>
    </location>
</feature>
<dbReference type="InterPro" id="IPR000568">
    <property type="entry name" value="ATP_synth_F0_asu"/>
</dbReference>
<dbReference type="Gene3D" id="1.20.120.220">
    <property type="entry name" value="ATP synthase, F0 complex, subunit A"/>
    <property type="match status" value="1"/>
</dbReference>
<evidence type="ECO:0000256" key="9">
    <source>
        <dbReference type="ARBA" id="ARBA00023136"/>
    </source>
</evidence>
<dbReference type="GO" id="GO:0042777">
    <property type="term" value="P:proton motive force-driven plasma membrane ATP synthesis"/>
    <property type="evidence" value="ECO:0007669"/>
    <property type="project" value="TreeGrafter"/>
</dbReference>
<proteinExistence type="inferred from homology"/>
<keyword evidence="5 11" id="KW-0812">Transmembrane</keyword>
<dbReference type="Proteomes" id="UP000622317">
    <property type="component" value="Unassembled WGS sequence"/>
</dbReference>
<dbReference type="Pfam" id="PF00119">
    <property type="entry name" value="ATP-synt_A"/>
    <property type="match status" value="1"/>
</dbReference>
<comment type="function">
    <text evidence="11">Key component of the proton channel; it plays a direct role in the translocation of protons across the membrane.</text>
</comment>
<evidence type="ECO:0000256" key="6">
    <source>
        <dbReference type="ARBA" id="ARBA00022781"/>
    </source>
</evidence>
<dbReference type="InterPro" id="IPR023011">
    <property type="entry name" value="ATP_synth_F0_asu_AS"/>
</dbReference>
<accession>A0A927IGB1</accession>
<gene>
    <name evidence="11" type="primary">atpB</name>
    <name evidence="13" type="ORF">IEN85_15990</name>
</gene>